<feature type="domain" description="N-acetyltransferase" evidence="2">
    <location>
        <begin position="35"/>
        <end position="166"/>
    </location>
</feature>
<dbReference type="GO" id="GO:0016747">
    <property type="term" value="F:acyltransferase activity, transferring groups other than amino-acyl groups"/>
    <property type="evidence" value="ECO:0007669"/>
    <property type="project" value="InterPro"/>
</dbReference>
<name>A0A011P0N2_ACCRE</name>
<protein>
    <recommendedName>
        <fullName evidence="2">N-acetyltransferase domain-containing protein</fullName>
    </recommendedName>
</protein>
<dbReference type="SUPFAM" id="SSF55729">
    <property type="entry name" value="Acyl-CoA N-acyltransferases (Nat)"/>
    <property type="match status" value="1"/>
</dbReference>
<dbReference type="Gene3D" id="3.40.630.30">
    <property type="match status" value="1"/>
</dbReference>
<dbReference type="PATRIC" id="fig|1454004.3.peg.2198"/>
<comment type="caution">
    <text evidence="3">The sequence shown here is derived from an EMBL/GenBank/DDBJ whole genome shotgun (WGS) entry which is preliminary data.</text>
</comment>
<keyword evidence="1" id="KW-1133">Transmembrane helix</keyword>
<dbReference type="PANTHER" id="PTHR43610">
    <property type="entry name" value="BLL6696 PROTEIN"/>
    <property type="match status" value="1"/>
</dbReference>
<dbReference type="AlphaFoldDB" id="A0A011P0N2"/>
<proteinExistence type="predicted"/>
<dbReference type="InterPro" id="IPR016181">
    <property type="entry name" value="Acyl_CoA_acyltransferase"/>
</dbReference>
<accession>A0A011P0N2</accession>
<keyword evidence="1" id="KW-0812">Transmembrane</keyword>
<evidence type="ECO:0000313" key="3">
    <source>
        <dbReference type="EMBL" id="EXI88503.1"/>
    </source>
</evidence>
<dbReference type="PANTHER" id="PTHR43610:SF1">
    <property type="entry name" value="N-ACETYLTRANSFERASE DOMAIN-CONTAINING PROTEIN"/>
    <property type="match status" value="1"/>
</dbReference>
<dbReference type="Proteomes" id="UP000022141">
    <property type="component" value="Unassembled WGS sequence"/>
</dbReference>
<dbReference type="EMBL" id="JEMY01000026">
    <property type="protein sequence ID" value="EXI88503.1"/>
    <property type="molecule type" value="Genomic_DNA"/>
</dbReference>
<dbReference type="STRING" id="1454004.AW11_02123"/>
<keyword evidence="4" id="KW-1185">Reference proteome</keyword>
<dbReference type="Pfam" id="PF13302">
    <property type="entry name" value="Acetyltransf_3"/>
    <property type="match status" value="1"/>
</dbReference>
<evidence type="ECO:0000256" key="1">
    <source>
        <dbReference type="SAM" id="Phobius"/>
    </source>
</evidence>
<organism evidence="3 4">
    <name type="scientific">Accumulibacter regalis</name>
    <dbReference type="NCBI Taxonomy" id="522306"/>
    <lineage>
        <taxon>Bacteria</taxon>
        <taxon>Pseudomonadati</taxon>
        <taxon>Pseudomonadota</taxon>
        <taxon>Betaproteobacteria</taxon>
        <taxon>Candidatus Accumulibacter</taxon>
    </lineage>
</organism>
<dbReference type="eggNOG" id="COG1670">
    <property type="taxonomic scope" value="Bacteria"/>
</dbReference>
<keyword evidence="1" id="KW-0472">Membrane</keyword>
<feature type="transmembrane region" description="Helical" evidence="1">
    <location>
        <begin position="69"/>
        <end position="88"/>
    </location>
</feature>
<evidence type="ECO:0000259" key="2">
    <source>
        <dbReference type="Pfam" id="PF13302"/>
    </source>
</evidence>
<dbReference type="InterPro" id="IPR000182">
    <property type="entry name" value="GNAT_dom"/>
</dbReference>
<feature type="transmembrane region" description="Helical" evidence="1">
    <location>
        <begin position="133"/>
        <end position="151"/>
    </location>
</feature>
<evidence type="ECO:0000313" key="4">
    <source>
        <dbReference type="Proteomes" id="UP000022141"/>
    </source>
</evidence>
<reference evidence="3" key="1">
    <citation type="submission" date="2014-02" db="EMBL/GenBank/DDBJ databases">
        <title>Expanding our view of genomic diversity in Candidatus Accumulibacter clades.</title>
        <authorList>
            <person name="Skennerton C.T."/>
            <person name="Barr J.J."/>
            <person name="Slater F.R."/>
            <person name="Bond P.L."/>
            <person name="Tyson G.W."/>
        </authorList>
    </citation>
    <scope>NUCLEOTIDE SEQUENCE [LARGE SCALE GENOMIC DNA]</scope>
</reference>
<sequence>MDATNAERNVLAGESGTHAASNFDLQPTLSGETIALRPVHADDFEPLYAAASDPLIWEQHPEPLRYQRAVFAGFFASALASGGALVVIDKPSVTVIGSSRYYDWNPDTTEVAIGYTFLARSHWGGSANREMKQLMLGHAFLFAKVVWFHVGTNNWRSRRAMEKIGGKLSHEASVESNGIAHDYAFYRIDAPSPRHRKDANRRCR</sequence>
<gene>
    <name evidence="3" type="ORF">AW11_02123</name>
</gene>